<dbReference type="Proteomes" id="UP000815325">
    <property type="component" value="Unassembled WGS sequence"/>
</dbReference>
<dbReference type="InterPro" id="IPR033305">
    <property type="entry name" value="Hydin-like"/>
</dbReference>
<dbReference type="Pfam" id="PF14874">
    <property type="entry name" value="PapD-like"/>
    <property type="match status" value="1"/>
</dbReference>
<sequence length="4104" mass="439023">MVATGRRSLSSRRDNGNTPSALQGSNPSQRLKEGSVTSGRSQTWKATPKIIELLNISEYSHQVTCIVPVGEPIFQPLPHEVIFHGYEPYKTYEASLRLRNNDAVPRRIKVSAPESQFFSVRRASAPGKEEGSKVASGMEIVYTITFKPQSTDPYGCNLVVCTEREKFLVPVLATGVMPELDLPGAVDMGVSPTKINNRQTLLVRNVSSKATGFRLRTAPPFAVTPTEGFLEEGATVQVHLTFTPPTRGPYYADLELLYTSTGHTTCTALSGVGQDLPVCLSQDTVVLLPTYVTKMSQKTFKVCGCSGLNKVVLLPTYVTTMSQKTFKMGARYTKELMLSNTSDIPMRFSWRVPEDEQMSPREMQVLPQKGTILPHGKQRVSLEFVPHTVQKYTSHHLVLDIPKVADNQLSVAIRGECAVPRITLNNPVLEFGECYVRYPYKQSMRLSNPSKLPAKFEVVPQDEGSMGLATYTVEPSSGGVAAMGEQVIEVALTTHTLGRVQLPVRVRVVGSKGSPLEFPIDARSIGPHLLFGPAGASPSELGSATAVAFDKVEVLDTHTRMIQMHNPCWIAADCKLFIEGKHSAFSVEPREIHVQPGETLTAKVSVCMDDTRLFSDVLHALVFEGADVSIPLSATGTGNILLCEEVRGGVLECSHQFVGRPFQRDIVIHNLGRKPQQLTWTSQRLDDVRKEYAKSMRATGGILAPITRPLTMRNISKLPLSFSLRTGGPFSLDVSEVSLSPFEYATVNVTYDSNPTHDLTSVQSKQKLQITYSDNPQRDAVDLLGQSDFPNLILESTEVDFGSCLSDTTRRVPVRISNEGAVDVVYSWAWDPHSFKEDANSITSMNVKSNRMPKPPTVQLFDVLPIKGLLRPGETELVTFAYFAYPGVRASATALCHVEGGPTYQVAMTGESNNIRYAVEPQFLDLGQQLYDKQLEAELTIANLGKVPFNYAINTRQLSRPSVIQVSPMAGEVQAGQKEVVHLRVCAGIPERLLETLQVELAHFDPINVQVMVEGTYPAVLLNLPRLPDRAFVECLEAAKSSPSVLTSSALLKGTQNTGGALPRNVSAGSRKGAGSRPPSAQVGGDDARSTVVGGGAPGRARSPGSANARKHREAQVWSAERMLEVEAERRRLAMCNKLAASHYVLDFGHVVKGSAKVVRRFRIYNFGAKPVSFRFDRNVLEAHGLKIPDVTVSQEVLDFGMVLAGHTMVTTLQLHNYRQVPCEWSIRKPIESSRVRKIVKLHHSQCEPSEGTINPGRRLNVRIMFTPAMHREQPYHQVLPLKVTGNPRTHHLICSAKGATPTVHFQPPSVNCGAILPATPTQAPNEARFCMHNPCPFPVEVFSLDFDQQYLADEDILQSLGDERFSDNGAMYLTPLPAGSPLWPELVAEVESKRALERASAEAAAAEGGDGSGGGGGGGSGGVPGAGEGGVGTIESAAGAAAGAAAAAAPGSKPGTPLSGGSKPMTPTGGKASKATAAAAVEKERQEAEAAAAAAAAAQAAEQALPPVPARMLVALYGVQAAGVSTQAALVGQRYGLPTITFDDLLFEGADAPAPPPAPEPLPGEGEAAAPDAPEPKKGSKADKDKEKSEREHQAKLAASQSGREKGGGGKKGEKGEGAAALPPGPPSPEDPAQPWPYDPTISDIMYKHVFIDPDLEKQPDFVPPASNLPEEVLHETLLRALRQALHHTKLFAPGLVLDSLRSRYVPPATALKLLMLAAGMKPIMPPEPEVDPKAKKAPKSKASEPPPPPKLLEAWTGPYHVFVVEVTAERDVVLDRIRERRAVQEAADAATAEREAAEAKSAAELAVALGAAQHAQQQAEQEEAGGEEAEAGAAGDEEVVAHKDAGTPPKGGKRKKEKGQKGHADKGAIQQAPLSPPLSDGGTAEAGDGGTGDEGQEQQGDGTAEAEPSSEEKEAAEAAAAAAAAEAARAQREAELAEATDNAFAAFAAEAAALKEVMGLPSGTVLEDGRTSHPNTLRFLQCCITAGMSPEVALLAVCGIHFKLGVRSSIMPPSKGAKKGGGGGSGGGKGGGGGEKKDKKGGGLILDSVFTMHTQSMDLKVDETQELTVFAFPTEVGPVEDAIVCHIKDNPEPVVFPLSVVGAKPQVHVRRDDGTPGPLTLPPPEAGTPPGTPADKDAPATPGKGGAKEKNKILAEGVVFERLLVGKSDTKEFFITNPGLLPIKWRLAGVDALPKELQVTPTSGVIAARSEIKVAVEFTAIEKREVQHKLTLEVQDIEGEQGVAHSIPIAIKGEAYKIETQIKFPQEGLAGLDYGTMRVCDSKPLPLVFKNTGKYPVSYAFTLRNAQARELFTIEPQQGSVEPNKDAAVQVIFNKSRELQREVLIVNSADITMSTIEPLTSSKEESVPIRVSLRAVFSKYAITPARGINFGPHTYNTTSKPRTFEITNMGDFSFNYRLFNFASPPREKLSTAAPAESKDKKGVKPSPPPAATKPGKTGSGTLVVSQFSMEPAEGTVPPGGVENIGVDISERDVLDNPDGIKYELSGESCIPGIDASALESIFEEHAVSPALDPAGTVPFQLGLRERAFNFGAVIADLTTPPAVERVSSAKGGKGDKKGATADAAAAAALAAAEAAKVDRVEQQGGARAVLKFTNSVKVPSTVNLSIKPRLASADKQASSFPMEVHPSQMIIPPQESRFATVYFTPRALQHYSGILEAVVEGGTDPNTKSFTCEVRGEGVLPSLSLQQPTAFDASGRPCLRFGRVSSGRPATQRINLKNNGLIPASARMEWVPHPSFTLLEGPQPGRAKTYTVRFSPGEDNSSYNHELRVRVTNNPYEDYRIALSGEGFQEDVTFEGLPDDTKTDELRLPDGPLGVPRTAIFTLRNQSSKHYRFRWPPTHPNLSFSPATGHLHAGSSTDITLTFNADAPTKLSPATVKLALAAITYNPPHVDLSGLYTVSPEGGVVEGKSSTTISVRFSPREVQDCARVLVCDIPHLDASCAPLMRALNGHVLRPWAHFELPDNDYIAGGRRDPMMPGPSGVVEPLDPLTKVLEIESLGVRLRNLKRFMVLNPTGIGYDFCWEPMGAASSSPHAAIKCITRQGIIGPGRQFEMVFEYTPQADVPTEAFWVSGNGSSLAAAPPSPPQDPSQPWTRPEPEPAVTEVPGSARELALQVYAVADNVKYECGAAPEGIVFRPTMMFQTRVYSFLLTNLSTARLDFKFQVLSASGSTFALDRSSYEATPEQMALTGGRPVVDFKPSNGTVPPNGTVSIEALFAPYTEQAYNYNVQCKVSNKPSKLHLNVKGEGFVIHEQLQLEGADGRATPLAHGANIVNPVDFGQVIVNERAVRAVALINTGSLAYDFEWDIGLNPRISVNPEKGTVAKGERTMVEISYNPHGPDRLSNYPITCQIVSGHKYVLALSGTGHKPNLSLSFTSHDFGPCALWQPGMPATTKVLKLSNTDTQPISVDPQLEGGMGLDPSSSEPFILDFPSCVLAPGESRDALVTFKPVDTQTYAARLPLEINGLFTLHVDFRGEGTPLRVECANPEQQAISFGSVPKGNSSTRTVGIVNRGRVHTRIKLTKACADALEALGVQWSLPPEGVVLRPREVVELKFFYRPIQRCKPFHQEITADVGGITQPLLRLSGACAGTELRMASDSVPFGPVVLGSRTLKRVTLENTGDLGTKFEWDKQALGEHFSISPATGFLAPGQDVKLDIVFHPQCLSPDLRAERVRCRVGESCSQQGTPASPRPSAAAKQGSTAVERAASRRLAFGSRQGREAAAAAYSPSPSASPARRPSRDEGPLKDRVSAGGVGGRQSPDKAREDARGDRQGRGDSSEGAKDAQGAPGVKRSAPSLAQARVHSRSPGKVERQITAKQAHVEVLRVQNWIPSPQRFAVAIERKRADKATSLQGPTYLDVPALSAKDYKLNGLPTPPEQSLLFSVPLGGRETRTFRFRHLLDEKTDYRVSLLSASSSSAAAAAAAAVAAAGGAGGVGSGGSGRESSSREGSAPGVEVTVEVAFEPSSLGEGARDTLVVYSATGGEYRVPLVGRCTAPKPQGPLDCTKGSGSLPFKNVFNNDAEFYYTVDNPSFTVKPSERVPAKKATTISITFKPADPSKPRTGKLTVTCPSQTSVAWVYYLQG</sequence>
<accession>A0ABQ7G709</accession>
<feature type="compositionally biased region" description="Low complexity" evidence="6">
    <location>
        <begin position="1469"/>
        <end position="1481"/>
    </location>
</feature>
<feature type="domain" description="HYDIN/VesB/CFA65-like Ig-like" evidence="7">
    <location>
        <begin position="3614"/>
        <end position="3685"/>
    </location>
</feature>
<dbReference type="Pfam" id="PF24798">
    <property type="entry name" value="Ig-CFAP74_4th"/>
    <property type="match status" value="1"/>
</dbReference>
<feature type="region of interest" description="Disordered" evidence="6">
    <location>
        <begin position="3954"/>
        <end position="3974"/>
    </location>
</feature>
<feature type="compositionally biased region" description="Pro residues" evidence="6">
    <location>
        <begin position="1554"/>
        <end position="1563"/>
    </location>
</feature>
<feature type="compositionally biased region" description="Pro residues" evidence="6">
    <location>
        <begin position="1624"/>
        <end position="1638"/>
    </location>
</feature>
<feature type="domain" description="CFAP74 fourth Ig-like" evidence="8">
    <location>
        <begin position="3296"/>
        <end position="3386"/>
    </location>
</feature>
<keyword evidence="10" id="KW-1185">Reference proteome</keyword>
<feature type="region of interest" description="Disordered" evidence="6">
    <location>
        <begin position="1399"/>
        <end position="1431"/>
    </location>
</feature>
<gene>
    <name evidence="9" type="ORF">DUNSADRAFT_14652</name>
</gene>
<feature type="compositionally biased region" description="Low complexity" evidence="6">
    <location>
        <begin position="3742"/>
        <end position="3757"/>
    </location>
</feature>
<dbReference type="PANTHER" id="PTHR23053:SF0">
    <property type="entry name" value="HYDROCEPHALUS-INDUCING PROTEIN HOMOLOG"/>
    <property type="match status" value="1"/>
</dbReference>
<feature type="compositionally biased region" description="Gly residues" evidence="6">
    <location>
        <begin position="2021"/>
        <end position="2035"/>
    </location>
</feature>
<evidence type="ECO:0000256" key="1">
    <source>
        <dbReference type="ARBA" id="ARBA00004138"/>
    </source>
</evidence>
<feature type="compositionally biased region" description="Polar residues" evidence="6">
    <location>
        <begin position="16"/>
        <end position="40"/>
    </location>
</feature>
<dbReference type="Pfam" id="PF22544">
    <property type="entry name" value="HYDIN_VesB_CFA65-like_Ig"/>
    <property type="match status" value="2"/>
</dbReference>
<dbReference type="PANTHER" id="PTHR23053">
    <property type="entry name" value="DLEC1 DELETED IN LUNG AND ESOPHAGEAL CANCER 1"/>
    <property type="match status" value="1"/>
</dbReference>
<feature type="compositionally biased region" description="Gly residues" evidence="6">
    <location>
        <begin position="1409"/>
        <end position="1431"/>
    </location>
</feature>
<evidence type="ECO:0000256" key="6">
    <source>
        <dbReference type="SAM" id="MobiDB-lite"/>
    </source>
</evidence>
<organism evidence="9 10">
    <name type="scientific">Dunaliella salina</name>
    <name type="common">Green alga</name>
    <name type="synonym">Protococcus salinus</name>
    <dbReference type="NCBI Taxonomy" id="3046"/>
    <lineage>
        <taxon>Eukaryota</taxon>
        <taxon>Viridiplantae</taxon>
        <taxon>Chlorophyta</taxon>
        <taxon>core chlorophytes</taxon>
        <taxon>Chlorophyceae</taxon>
        <taxon>CS clade</taxon>
        <taxon>Chlamydomonadales</taxon>
        <taxon>Dunaliellaceae</taxon>
        <taxon>Dunaliella</taxon>
    </lineage>
</organism>
<feature type="region of interest" description="Disordered" evidence="6">
    <location>
        <begin position="1728"/>
        <end position="1753"/>
    </location>
</feature>
<keyword evidence="3" id="KW-0963">Cytoplasm</keyword>
<keyword evidence="5" id="KW-0966">Cell projection</keyword>
<name>A0ABQ7G709_DUNSA</name>
<feature type="compositionally biased region" description="Basic and acidic residues" evidence="6">
    <location>
        <begin position="1575"/>
        <end position="1596"/>
    </location>
</feature>
<evidence type="ECO:0000256" key="3">
    <source>
        <dbReference type="ARBA" id="ARBA00022490"/>
    </source>
</evidence>
<feature type="compositionally biased region" description="Basic and acidic residues" evidence="6">
    <location>
        <begin position="3759"/>
        <end position="3770"/>
    </location>
</feature>
<evidence type="ECO:0000313" key="10">
    <source>
        <dbReference type="Proteomes" id="UP000815325"/>
    </source>
</evidence>
<feature type="region of interest" description="Disordered" evidence="6">
    <location>
        <begin position="2109"/>
        <end position="2151"/>
    </location>
</feature>
<feature type="compositionally biased region" description="Basic and acidic residues" evidence="6">
    <location>
        <begin position="1604"/>
        <end position="1618"/>
    </location>
</feature>
<feature type="region of interest" description="Disordered" evidence="6">
    <location>
        <begin position="1050"/>
        <end position="1114"/>
    </location>
</feature>
<evidence type="ECO:0000259" key="7">
    <source>
        <dbReference type="Pfam" id="PF22544"/>
    </source>
</evidence>
<feature type="domain" description="HYDIN/VesB/CFA65-like Ig-like" evidence="7">
    <location>
        <begin position="178"/>
        <end position="270"/>
    </location>
</feature>
<feature type="compositionally biased region" description="Pro residues" evidence="6">
    <location>
        <begin position="2121"/>
        <end position="2134"/>
    </location>
</feature>
<feature type="region of interest" description="Disordered" evidence="6">
    <location>
        <begin position="3095"/>
        <end position="3123"/>
    </location>
</feature>
<feature type="region of interest" description="Disordered" evidence="6">
    <location>
        <begin position="3701"/>
        <end position="3834"/>
    </location>
</feature>
<evidence type="ECO:0000256" key="2">
    <source>
        <dbReference type="ARBA" id="ARBA00004496"/>
    </source>
</evidence>
<dbReference type="InterPro" id="IPR053879">
    <property type="entry name" value="HYDIN_VesB_CFA65-like_Ig"/>
</dbReference>
<feature type="compositionally biased region" description="Acidic residues" evidence="6">
    <location>
        <begin position="1822"/>
        <end position="1840"/>
    </location>
</feature>
<feature type="region of interest" description="Disordered" evidence="6">
    <location>
        <begin position="1"/>
        <end position="40"/>
    </location>
</feature>
<protein>
    <submittedName>
        <fullName evidence="9">Uncharacterized protein</fullName>
    </submittedName>
</protein>
<dbReference type="InterPro" id="IPR056310">
    <property type="entry name" value="Ig-CFAP74_4th"/>
</dbReference>
<dbReference type="InterPro" id="IPR013783">
    <property type="entry name" value="Ig-like_fold"/>
</dbReference>
<feature type="compositionally biased region" description="Basic and acidic residues" evidence="6">
    <location>
        <begin position="3780"/>
        <end position="3803"/>
    </location>
</feature>
<feature type="compositionally biased region" description="Polar residues" evidence="6">
    <location>
        <begin position="1050"/>
        <end position="1059"/>
    </location>
</feature>
<evidence type="ECO:0000256" key="5">
    <source>
        <dbReference type="ARBA" id="ARBA00023273"/>
    </source>
</evidence>
<feature type="region of interest" description="Disordered" evidence="6">
    <location>
        <begin position="1815"/>
        <end position="1928"/>
    </location>
</feature>
<proteinExistence type="predicted"/>
<evidence type="ECO:0000259" key="8">
    <source>
        <dbReference type="Pfam" id="PF24798"/>
    </source>
</evidence>
<comment type="caution">
    <text evidence="9">The sequence shown here is derived from an EMBL/GenBank/DDBJ whole genome shotgun (WGS) entry which is preliminary data.</text>
</comment>
<feature type="compositionally biased region" description="Low complexity" evidence="6">
    <location>
        <begin position="1564"/>
        <end position="1573"/>
    </location>
</feature>
<keyword evidence="4" id="KW-0969">Cilium</keyword>
<evidence type="ECO:0000256" key="4">
    <source>
        <dbReference type="ARBA" id="ARBA00023069"/>
    </source>
</evidence>
<evidence type="ECO:0000313" key="9">
    <source>
        <dbReference type="EMBL" id="KAF5830388.1"/>
    </source>
</evidence>
<reference evidence="9" key="1">
    <citation type="submission" date="2017-08" db="EMBL/GenBank/DDBJ databases">
        <authorList>
            <person name="Polle J.E."/>
            <person name="Barry K."/>
            <person name="Cushman J."/>
            <person name="Schmutz J."/>
            <person name="Tran D."/>
            <person name="Hathwaick L.T."/>
            <person name="Yim W.C."/>
            <person name="Jenkins J."/>
            <person name="Mckie-Krisberg Z.M."/>
            <person name="Prochnik S."/>
            <person name="Lindquist E."/>
            <person name="Dockter R.B."/>
            <person name="Adam C."/>
            <person name="Molina H."/>
            <person name="Bunkerborg J."/>
            <person name="Jin E."/>
            <person name="Buchheim M."/>
            <person name="Magnuson J."/>
        </authorList>
    </citation>
    <scope>NUCLEOTIDE SEQUENCE</scope>
    <source>
        <strain evidence="9">CCAP 19/18</strain>
    </source>
</reference>
<feature type="region of interest" description="Disordered" evidence="6">
    <location>
        <begin position="1448"/>
        <end position="1484"/>
    </location>
</feature>
<feature type="compositionally biased region" description="Low complexity" evidence="6">
    <location>
        <begin position="1919"/>
        <end position="1928"/>
    </location>
</feature>
<dbReference type="Gene3D" id="2.60.40.10">
    <property type="entry name" value="Immunoglobulins"/>
    <property type="match status" value="20"/>
</dbReference>
<feature type="region of interest" description="Disordered" evidence="6">
    <location>
        <begin position="2431"/>
        <end position="2463"/>
    </location>
</feature>
<dbReference type="EMBL" id="MU070047">
    <property type="protein sequence ID" value="KAF5830388.1"/>
    <property type="molecule type" value="Genomic_DNA"/>
</dbReference>
<feature type="region of interest" description="Disordered" evidence="6">
    <location>
        <begin position="1549"/>
        <end position="1638"/>
    </location>
</feature>
<comment type="subcellular location">
    <subcellularLocation>
        <location evidence="1">Cell projection</location>
        <location evidence="1">Cilium</location>
    </subcellularLocation>
    <subcellularLocation>
        <location evidence="2">Cytoplasm</location>
    </subcellularLocation>
</comment>
<feature type="compositionally biased region" description="Low complexity" evidence="6">
    <location>
        <begin position="1899"/>
        <end position="1909"/>
    </location>
</feature>
<feature type="region of interest" description="Disordered" evidence="6">
    <location>
        <begin position="2015"/>
        <end position="2042"/>
    </location>
</feature>